<feature type="compositionally biased region" description="Polar residues" evidence="1">
    <location>
        <begin position="558"/>
        <end position="568"/>
    </location>
</feature>
<dbReference type="Proteomes" id="UP001150238">
    <property type="component" value="Unassembled WGS sequence"/>
</dbReference>
<feature type="compositionally biased region" description="Basic and acidic residues" evidence="1">
    <location>
        <begin position="234"/>
        <end position="258"/>
    </location>
</feature>
<feature type="compositionally biased region" description="Polar residues" evidence="1">
    <location>
        <begin position="612"/>
        <end position="622"/>
    </location>
</feature>
<dbReference type="InterPro" id="IPR036020">
    <property type="entry name" value="WW_dom_sf"/>
</dbReference>
<feature type="compositionally biased region" description="Basic and acidic residues" evidence="1">
    <location>
        <begin position="308"/>
        <end position="342"/>
    </location>
</feature>
<feature type="compositionally biased region" description="Polar residues" evidence="1">
    <location>
        <begin position="209"/>
        <end position="232"/>
    </location>
</feature>
<feature type="compositionally biased region" description="Polar residues" evidence="1">
    <location>
        <begin position="52"/>
        <end position="91"/>
    </location>
</feature>
<feature type="compositionally biased region" description="Polar residues" evidence="1">
    <location>
        <begin position="367"/>
        <end position="376"/>
    </location>
</feature>
<feature type="region of interest" description="Disordered" evidence="1">
    <location>
        <begin position="1"/>
        <end position="126"/>
    </location>
</feature>
<gene>
    <name evidence="3" type="ORF">C8J55DRAFT_248303</name>
</gene>
<dbReference type="PROSITE" id="PS50020">
    <property type="entry name" value="WW_DOMAIN_2"/>
    <property type="match status" value="1"/>
</dbReference>
<feature type="compositionally biased region" description="Basic residues" evidence="1">
    <location>
        <begin position="102"/>
        <end position="111"/>
    </location>
</feature>
<dbReference type="AlphaFoldDB" id="A0A9W8ZSD0"/>
<dbReference type="Gene3D" id="2.20.70.10">
    <property type="match status" value="1"/>
</dbReference>
<dbReference type="EMBL" id="JANVFS010000049">
    <property type="protein sequence ID" value="KAJ4465656.1"/>
    <property type="molecule type" value="Genomic_DNA"/>
</dbReference>
<organism evidence="3 4">
    <name type="scientific">Lentinula lateritia</name>
    <dbReference type="NCBI Taxonomy" id="40482"/>
    <lineage>
        <taxon>Eukaryota</taxon>
        <taxon>Fungi</taxon>
        <taxon>Dikarya</taxon>
        <taxon>Basidiomycota</taxon>
        <taxon>Agaricomycotina</taxon>
        <taxon>Agaricomycetes</taxon>
        <taxon>Agaricomycetidae</taxon>
        <taxon>Agaricales</taxon>
        <taxon>Marasmiineae</taxon>
        <taxon>Omphalotaceae</taxon>
        <taxon>Lentinula</taxon>
    </lineage>
</organism>
<evidence type="ECO:0000313" key="3">
    <source>
        <dbReference type="EMBL" id="KAJ4465656.1"/>
    </source>
</evidence>
<feature type="compositionally biased region" description="Polar residues" evidence="1">
    <location>
        <begin position="472"/>
        <end position="489"/>
    </location>
</feature>
<evidence type="ECO:0000259" key="2">
    <source>
        <dbReference type="PROSITE" id="PS50020"/>
    </source>
</evidence>
<feature type="compositionally biased region" description="Polar residues" evidence="1">
    <location>
        <begin position="585"/>
        <end position="604"/>
    </location>
</feature>
<feature type="compositionally biased region" description="Basic and acidic residues" evidence="1">
    <location>
        <begin position="436"/>
        <end position="462"/>
    </location>
</feature>
<feature type="region of interest" description="Disordered" evidence="1">
    <location>
        <begin position="206"/>
        <end position="689"/>
    </location>
</feature>
<reference evidence="3" key="1">
    <citation type="submission" date="2022-08" db="EMBL/GenBank/DDBJ databases">
        <authorList>
            <consortium name="DOE Joint Genome Institute"/>
            <person name="Min B."/>
            <person name="Riley R."/>
            <person name="Sierra-Patev S."/>
            <person name="Naranjo-Ortiz M."/>
            <person name="Looney B."/>
            <person name="Konkel Z."/>
            <person name="Slot J.C."/>
            <person name="Sakamoto Y."/>
            <person name="Steenwyk J.L."/>
            <person name="Rokas A."/>
            <person name="Carro J."/>
            <person name="Camarero S."/>
            <person name="Ferreira P."/>
            <person name="Molpeceres G."/>
            <person name="Ruiz-Duenas F.J."/>
            <person name="Serrano A."/>
            <person name="Henrissat B."/>
            <person name="Drula E."/>
            <person name="Hughes K.W."/>
            <person name="Mata J.L."/>
            <person name="Ishikawa N.K."/>
            <person name="Vargas-Isla R."/>
            <person name="Ushijima S."/>
            <person name="Smith C.A."/>
            <person name="Ahrendt S."/>
            <person name="Andreopoulos W."/>
            <person name="He G."/>
            <person name="Labutti K."/>
            <person name="Lipzen A."/>
            <person name="Ng V."/>
            <person name="Sandor L."/>
            <person name="Barry K."/>
            <person name="Martinez A.T."/>
            <person name="Xiao Y."/>
            <person name="Gibbons J.G."/>
            <person name="Terashima K."/>
            <person name="Hibbett D.S."/>
            <person name="Grigoriev I.V."/>
        </authorList>
    </citation>
    <scope>NUCLEOTIDE SEQUENCE</scope>
    <source>
        <strain evidence="3">Sp2 HRB7682 ss15</strain>
    </source>
</reference>
<feature type="compositionally biased region" description="Basic and acidic residues" evidence="1">
    <location>
        <begin position="659"/>
        <end position="685"/>
    </location>
</feature>
<protein>
    <recommendedName>
        <fullName evidence="2">WW domain-containing protein</fullName>
    </recommendedName>
</protein>
<dbReference type="SUPFAM" id="SSF51045">
    <property type="entry name" value="WW domain"/>
    <property type="match status" value="1"/>
</dbReference>
<sequence length="708" mass="78329">MDDEVLDWDDGEDQAPAASGPIDDADGVSLGSDSGDENENAAPFVEEGSAPSRITSPLIQEANTASRPASPNSLTSLQRKDSYSSSRTTKPMHTVLVDSPKNQHRSQRSKSKPLSSAQMMLHGLPPKPVTSAVSFLPSSQSSLTEATAMVARETAKGKSGGGSNKNTVAKPVYKDEIDSLPPNWEIRHPRSGGKQVYYYNNRTHESTWIHPSTVQSSRGPPSDSAYLSQDSPSLEDRYYRPADRRNDSPGDPNERSDRYAPPGPATSHRRSPSRDPSPFAIRRPRSISPERGRVSGRRGRPVQTTSAKESHIANRDRDTIQNVSSDRRWSPPSPKDFEDSKSRPRQRQRMQEHPHEAQSNDSRSQDEQPTYRTSAPNGWGDRVQDLHEPTNHNTIHRHRSPPPIRERQPNDRNSSTSTTRKRPTRFGTPPGVALGSDHEDWVPDEFRVEHSMDHTRSREKIADNAIAHDSVRPNSPVQQTDPASEQQQLPRRKRAPLPPQSARFREVSRNNLPPSQTNLPTLTTQEQVQAPPPLAARSQPPPTLDRDFPPHQRVSKSGPPTNDDSIASSARYRHQSPPARYQERNIVSDSTGFTKPTDDSSSLTPRVDSAASADNITRQGSTVYLDRGQGEDDPTSQPPKAPRAMGRDDAAPTAPRLSSARERSPRGSDRDARELGPSHGWKEDSAGQVRLPECSVSYHSYAITLGTW</sequence>
<feature type="compositionally biased region" description="Basic and acidic residues" evidence="1">
    <location>
        <begin position="349"/>
        <end position="366"/>
    </location>
</feature>
<dbReference type="InterPro" id="IPR001202">
    <property type="entry name" value="WW_dom"/>
</dbReference>
<evidence type="ECO:0000256" key="1">
    <source>
        <dbReference type="SAM" id="MobiDB-lite"/>
    </source>
</evidence>
<feature type="region of interest" description="Disordered" evidence="1">
    <location>
        <begin position="153"/>
        <end position="193"/>
    </location>
</feature>
<name>A0A9W8ZSD0_9AGAR</name>
<feature type="compositionally biased region" description="Polar residues" evidence="1">
    <location>
        <begin position="509"/>
        <end position="528"/>
    </location>
</feature>
<reference evidence="3" key="2">
    <citation type="journal article" date="2023" name="Proc. Natl. Acad. Sci. U.S.A.">
        <title>A global phylogenomic analysis of the shiitake genus Lentinula.</title>
        <authorList>
            <person name="Sierra-Patev S."/>
            <person name="Min B."/>
            <person name="Naranjo-Ortiz M."/>
            <person name="Looney B."/>
            <person name="Konkel Z."/>
            <person name="Slot J.C."/>
            <person name="Sakamoto Y."/>
            <person name="Steenwyk J.L."/>
            <person name="Rokas A."/>
            <person name="Carro J."/>
            <person name="Camarero S."/>
            <person name="Ferreira P."/>
            <person name="Molpeceres G."/>
            <person name="Ruiz-Duenas F.J."/>
            <person name="Serrano A."/>
            <person name="Henrissat B."/>
            <person name="Drula E."/>
            <person name="Hughes K.W."/>
            <person name="Mata J.L."/>
            <person name="Ishikawa N.K."/>
            <person name="Vargas-Isla R."/>
            <person name="Ushijima S."/>
            <person name="Smith C.A."/>
            <person name="Donoghue J."/>
            <person name="Ahrendt S."/>
            <person name="Andreopoulos W."/>
            <person name="He G."/>
            <person name="LaButti K."/>
            <person name="Lipzen A."/>
            <person name="Ng V."/>
            <person name="Riley R."/>
            <person name="Sandor L."/>
            <person name="Barry K."/>
            <person name="Martinez A.T."/>
            <person name="Xiao Y."/>
            <person name="Gibbons J.G."/>
            <person name="Terashima K."/>
            <person name="Grigoriev I.V."/>
            <person name="Hibbett D."/>
        </authorList>
    </citation>
    <scope>NUCLEOTIDE SEQUENCE</scope>
    <source>
        <strain evidence="3">Sp2 HRB7682 ss15</strain>
    </source>
</reference>
<evidence type="ECO:0000313" key="4">
    <source>
        <dbReference type="Proteomes" id="UP001150238"/>
    </source>
</evidence>
<feature type="compositionally biased region" description="Acidic residues" evidence="1">
    <location>
        <begin position="1"/>
        <end position="13"/>
    </location>
</feature>
<comment type="caution">
    <text evidence="3">The sequence shown here is derived from an EMBL/GenBank/DDBJ whole genome shotgun (WGS) entry which is preliminary data.</text>
</comment>
<feature type="domain" description="WW" evidence="2">
    <location>
        <begin position="178"/>
        <end position="213"/>
    </location>
</feature>
<proteinExistence type="predicted"/>
<feature type="compositionally biased region" description="Pro residues" evidence="1">
    <location>
        <begin position="530"/>
        <end position="543"/>
    </location>
</feature>
<dbReference type="CDD" id="cd00201">
    <property type="entry name" value="WW"/>
    <property type="match status" value="1"/>
</dbReference>
<dbReference type="SMART" id="SM00456">
    <property type="entry name" value="WW"/>
    <property type="match status" value="1"/>
</dbReference>
<accession>A0A9W8ZSD0</accession>